<dbReference type="AlphaFoldDB" id="A0A9W9RC60"/>
<evidence type="ECO:0000256" key="4">
    <source>
        <dbReference type="ARBA" id="ARBA00023136"/>
    </source>
</evidence>
<evidence type="ECO:0000256" key="5">
    <source>
        <dbReference type="ARBA" id="ARBA00038359"/>
    </source>
</evidence>
<dbReference type="PANTHER" id="PTHR33048">
    <property type="entry name" value="PTH11-LIKE INTEGRAL MEMBRANE PROTEIN (AFU_ORTHOLOGUE AFUA_5G11245)"/>
    <property type="match status" value="1"/>
</dbReference>
<keyword evidence="3 7" id="KW-1133">Transmembrane helix</keyword>
<evidence type="ECO:0000313" key="9">
    <source>
        <dbReference type="EMBL" id="KAJ5357560.1"/>
    </source>
</evidence>
<name>A0A9W9RC60_PENBR</name>
<accession>A0A9W9RC60</accession>
<dbReference type="GO" id="GO:0016020">
    <property type="term" value="C:membrane"/>
    <property type="evidence" value="ECO:0007669"/>
    <property type="project" value="UniProtKB-SubCell"/>
</dbReference>
<evidence type="ECO:0000256" key="6">
    <source>
        <dbReference type="SAM" id="MobiDB-lite"/>
    </source>
</evidence>
<protein>
    <recommendedName>
        <fullName evidence="8">Rhodopsin domain-containing protein</fullName>
    </recommendedName>
</protein>
<feature type="transmembrane region" description="Helical" evidence="7">
    <location>
        <begin position="115"/>
        <end position="142"/>
    </location>
</feature>
<evidence type="ECO:0000259" key="8">
    <source>
        <dbReference type="Pfam" id="PF20684"/>
    </source>
</evidence>
<feature type="transmembrane region" description="Helical" evidence="7">
    <location>
        <begin position="193"/>
        <end position="217"/>
    </location>
</feature>
<feature type="compositionally biased region" description="Polar residues" evidence="6">
    <location>
        <begin position="377"/>
        <end position="390"/>
    </location>
</feature>
<feature type="transmembrane region" description="Helical" evidence="7">
    <location>
        <begin position="36"/>
        <end position="55"/>
    </location>
</feature>
<evidence type="ECO:0000256" key="7">
    <source>
        <dbReference type="SAM" id="Phobius"/>
    </source>
</evidence>
<evidence type="ECO:0000313" key="10">
    <source>
        <dbReference type="Proteomes" id="UP001148299"/>
    </source>
</evidence>
<feature type="region of interest" description="Disordered" evidence="6">
    <location>
        <begin position="358"/>
        <end position="393"/>
    </location>
</feature>
<feature type="transmembrane region" description="Helical" evidence="7">
    <location>
        <begin position="162"/>
        <end position="181"/>
    </location>
</feature>
<feature type="transmembrane region" description="Helical" evidence="7">
    <location>
        <begin position="78"/>
        <end position="103"/>
    </location>
</feature>
<keyword evidence="2 7" id="KW-0812">Transmembrane</keyword>
<feature type="domain" description="Rhodopsin" evidence="8">
    <location>
        <begin position="20"/>
        <end position="261"/>
    </location>
</feature>
<keyword evidence="4 7" id="KW-0472">Membrane</keyword>
<evidence type="ECO:0000256" key="3">
    <source>
        <dbReference type="ARBA" id="ARBA00022989"/>
    </source>
</evidence>
<comment type="subcellular location">
    <subcellularLocation>
        <location evidence="1">Membrane</location>
        <topology evidence="1">Multi-pass membrane protein</topology>
    </subcellularLocation>
</comment>
<comment type="caution">
    <text evidence="9">The sequence shown here is derived from an EMBL/GenBank/DDBJ whole genome shotgun (WGS) entry which is preliminary data.</text>
</comment>
<dbReference type="InterPro" id="IPR052337">
    <property type="entry name" value="SAT4-like"/>
</dbReference>
<sequence length="411" mass="46559">MYILTITTIFTALATLTVILRLFTRFYLIKSPGFDDVLVVGATITNIVYYALVLVERKYGLGVPQPELSDETIQGQLYYLWLAIPFYNLSLILSKLSALCLFVRLFRSRFLVRTSYISMGFLVIVGLWMLCSGFFGCVPIHYFWTLSDQERKDHCMSMDVVWLFNAAVHIFSDVVILILPMPQLWKLQIPRQLKLGIFTVFGLGICVIATSSVRLYYLTDLTVHGGNFTKINSKAAVWSSLEANISIICVCLPPLHPLLSRVFSLCFLPQPLHSSPATRTHSHTTQLTERKPSIYDHYSNNNPDGGVWYNEIFTPGPTSYTASISKVNTKEEEPGNQDGIRVVRELRMQSDNVYHTPELRDLSPRRGGDLEMAEGASNRSVGNEGRSNPSIEWDLGDFEFPDYKERMNAPI</sequence>
<proteinExistence type="inferred from homology"/>
<feature type="transmembrane region" description="Helical" evidence="7">
    <location>
        <begin position="6"/>
        <end position="24"/>
    </location>
</feature>
<keyword evidence="10" id="KW-1185">Reference proteome</keyword>
<reference evidence="9" key="1">
    <citation type="submission" date="2022-12" db="EMBL/GenBank/DDBJ databases">
        <authorList>
            <person name="Petersen C."/>
        </authorList>
    </citation>
    <scope>NUCLEOTIDE SEQUENCE</scope>
    <source>
        <strain evidence="9">IBT 35675</strain>
    </source>
</reference>
<dbReference type="Proteomes" id="UP001148299">
    <property type="component" value="Unassembled WGS sequence"/>
</dbReference>
<organism evidence="9 10">
    <name type="scientific">Penicillium brevicompactum</name>
    <dbReference type="NCBI Taxonomy" id="5074"/>
    <lineage>
        <taxon>Eukaryota</taxon>
        <taxon>Fungi</taxon>
        <taxon>Dikarya</taxon>
        <taxon>Ascomycota</taxon>
        <taxon>Pezizomycotina</taxon>
        <taxon>Eurotiomycetes</taxon>
        <taxon>Eurotiomycetidae</taxon>
        <taxon>Eurotiales</taxon>
        <taxon>Aspergillaceae</taxon>
        <taxon>Penicillium</taxon>
    </lineage>
</organism>
<dbReference type="InterPro" id="IPR049326">
    <property type="entry name" value="Rhodopsin_dom_fungi"/>
</dbReference>
<reference evidence="9" key="2">
    <citation type="journal article" date="2023" name="IMA Fungus">
        <title>Comparative genomic study of the Penicillium genus elucidates a diverse pangenome and 15 lateral gene transfer events.</title>
        <authorList>
            <person name="Petersen C."/>
            <person name="Sorensen T."/>
            <person name="Nielsen M.R."/>
            <person name="Sondergaard T.E."/>
            <person name="Sorensen J.L."/>
            <person name="Fitzpatrick D.A."/>
            <person name="Frisvad J.C."/>
            <person name="Nielsen K.L."/>
        </authorList>
    </citation>
    <scope>NUCLEOTIDE SEQUENCE</scope>
    <source>
        <strain evidence="9">IBT 35675</strain>
    </source>
</reference>
<evidence type="ECO:0000256" key="1">
    <source>
        <dbReference type="ARBA" id="ARBA00004141"/>
    </source>
</evidence>
<feature type="compositionally biased region" description="Basic and acidic residues" evidence="6">
    <location>
        <begin position="358"/>
        <end position="369"/>
    </location>
</feature>
<dbReference type="PANTHER" id="PTHR33048:SF132">
    <property type="entry name" value="MEMBRANE PROTEIN, PUTATIVE (AFU_ORTHOLOGUE AFUA_6G07820)-RELATED"/>
    <property type="match status" value="1"/>
</dbReference>
<comment type="similarity">
    <text evidence="5">Belongs to the SAT4 family.</text>
</comment>
<gene>
    <name evidence="9" type="ORF">N7541_004718</name>
</gene>
<dbReference type="EMBL" id="JAPZBR010000003">
    <property type="protein sequence ID" value="KAJ5357560.1"/>
    <property type="molecule type" value="Genomic_DNA"/>
</dbReference>
<dbReference type="Pfam" id="PF20684">
    <property type="entry name" value="Fung_rhodopsin"/>
    <property type="match status" value="1"/>
</dbReference>
<evidence type="ECO:0000256" key="2">
    <source>
        <dbReference type="ARBA" id="ARBA00022692"/>
    </source>
</evidence>